<dbReference type="InterPro" id="IPR013813">
    <property type="entry name" value="Endoribo_LPSP/chorism_mut-like"/>
</dbReference>
<protein>
    <submittedName>
        <fullName evidence="2">RidA family protein</fullName>
    </submittedName>
</protein>
<dbReference type="Proteomes" id="UP000298664">
    <property type="component" value="Plasmid pAlCFBP5477"/>
</dbReference>
<geneLocation type="plasmid" evidence="2 3">
    <name>pAlCFBP5477</name>
</geneLocation>
<feature type="domain" description="Endoribonuclease L-PSP/chorismate mutase-like" evidence="1">
    <location>
        <begin position="11"/>
        <end position="137"/>
    </location>
</feature>
<sequence>MKGSTTSPTRRLSDMGIILPKPRTPVANFLPFKRCGNLLYLSGQGPVSEDGHRHIGKVGQEVSVAEAYEHAKLTTINLLAVTEMALGSINAVAEVIKVLGFVNAAPDFTSHPQVINGCSDLLIAVFGNEKGAHARSAVGAGSLPSGITVEIEIILRAH</sequence>
<dbReference type="PANTHER" id="PTHR43760">
    <property type="entry name" value="ENDORIBONUCLEASE-RELATED"/>
    <property type="match status" value="1"/>
</dbReference>
<gene>
    <name evidence="2" type="ORF">CFBP5477_022500</name>
</gene>
<evidence type="ECO:0000313" key="2">
    <source>
        <dbReference type="EMBL" id="WHA43894.1"/>
    </source>
</evidence>
<dbReference type="CDD" id="cd02199">
    <property type="entry name" value="YjgF_YER057c_UK114_like_1"/>
    <property type="match status" value="1"/>
</dbReference>
<dbReference type="InterPro" id="IPR035959">
    <property type="entry name" value="RutC-like_sf"/>
</dbReference>
<reference evidence="2" key="1">
    <citation type="submission" date="2023-05" db="EMBL/GenBank/DDBJ databases">
        <title>Complete genome sequence of Agrobacterium larrymoorei CFBP5477.</title>
        <authorList>
            <person name="Yen H.-C."/>
            <person name="Chou L."/>
            <person name="Lin Y.-C."/>
            <person name="Lai E.-M."/>
            <person name="Kuo C.-H."/>
        </authorList>
    </citation>
    <scope>NUCLEOTIDE SEQUENCE</scope>
    <source>
        <strain evidence="2">CFBP5477</strain>
        <plasmid evidence="2">pAlCFBP5477</plasmid>
    </source>
</reference>
<accession>A0AAF0HB69</accession>
<dbReference type="AlphaFoldDB" id="A0AAF0HB69"/>
<proteinExistence type="predicted"/>
<dbReference type="Pfam" id="PF14588">
    <property type="entry name" value="YjgF_endoribonc"/>
    <property type="match status" value="1"/>
</dbReference>
<dbReference type="PANTHER" id="PTHR43760:SF1">
    <property type="entry name" value="ENDORIBONUCLEASE L-PSP_CHORISMATE MUTASE-LIKE DOMAIN-CONTAINING PROTEIN"/>
    <property type="match status" value="1"/>
</dbReference>
<dbReference type="SUPFAM" id="SSF55298">
    <property type="entry name" value="YjgF-like"/>
    <property type="match status" value="1"/>
</dbReference>
<evidence type="ECO:0000259" key="1">
    <source>
        <dbReference type="Pfam" id="PF14588"/>
    </source>
</evidence>
<organism evidence="2 3">
    <name type="scientific">Agrobacterium larrymoorei</name>
    <dbReference type="NCBI Taxonomy" id="160699"/>
    <lineage>
        <taxon>Bacteria</taxon>
        <taxon>Pseudomonadati</taxon>
        <taxon>Pseudomonadota</taxon>
        <taxon>Alphaproteobacteria</taxon>
        <taxon>Hyphomicrobiales</taxon>
        <taxon>Rhizobiaceae</taxon>
        <taxon>Rhizobium/Agrobacterium group</taxon>
        <taxon>Agrobacterium</taxon>
    </lineage>
</organism>
<dbReference type="Gene3D" id="3.30.1330.40">
    <property type="entry name" value="RutC-like"/>
    <property type="match status" value="1"/>
</dbReference>
<evidence type="ECO:0000313" key="3">
    <source>
        <dbReference type="Proteomes" id="UP000298664"/>
    </source>
</evidence>
<keyword evidence="2" id="KW-0614">Plasmid</keyword>
<dbReference type="EMBL" id="CP124735">
    <property type="protein sequence ID" value="WHA43894.1"/>
    <property type="molecule type" value="Genomic_DNA"/>
</dbReference>
<name>A0AAF0HB69_9HYPH</name>